<feature type="transmembrane region" description="Helical" evidence="1">
    <location>
        <begin position="44"/>
        <end position="64"/>
    </location>
</feature>
<name>C0N9J5_9GAMM</name>
<keyword evidence="1" id="KW-0472">Membrane</keyword>
<dbReference type="AlphaFoldDB" id="C0N9J5"/>
<evidence type="ECO:0000313" key="2">
    <source>
        <dbReference type="EMBL" id="EEF78617.1"/>
    </source>
</evidence>
<feature type="transmembrane region" description="Helical" evidence="1">
    <location>
        <begin position="12"/>
        <end position="32"/>
    </location>
</feature>
<keyword evidence="1" id="KW-1133">Transmembrane helix</keyword>
<gene>
    <name evidence="2" type="ORF">MDMS009_2790</name>
</gene>
<reference evidence="2 3" key="1">
    <citation type="journal article" date="2011" name="J. Bacteriol.">
        <title>Draft genome sequence of the chemolithoheterotrophic, halophilic methylotroph Methylophaga thiooxydans DMS010.</title>
        <authorList>
            <person name="Boden R."/>
            <person name="Ferriera S."/>
            <person name="Johnson J."/>
            <person name="Kelly D.P."/>
            <person name="Murrell J.C."/>
            <person name="Schafer H."/>
        </authorList>
    </citation>
    <scope>NUCLEOTIDE SEQUENCE [LARGE SCALE GENOMIC DNA]</scope>
    <source>
        <strain evidence="2 3">DMS010</strain>
    </source>
</reference>
<evidence type="ECO:0000256" key="1">
    <source>
        <dbReference type="SAM" id="Phobius"/>
    </source>
</evidence>
<dbReference type="RefSeq" id="WP_008292158.1">
    <property type="nucleotide sequence ID" value="NZ_GG657906.1"/>
</dbReference>
<dbReference type="Proteomes" id="UP000004679">
    <property type="component" value="Unassembled WGS sequence"/>
</dbReference>
<dbReference type="EMBL" id="GG657906">
    <property type="protein sequence ID" value="EEF78617.1"/>
    <property type="molecule type" value="Genomic_DNA"/>
</dbReference>
<organism evidence="2 3">
    <name type="scientific">Methylophaga thiooxydans DMS010</name>
    <dbReference type="NCBI Taxonomy" id="637616"/>
    <lineage>
        <taxon>Bacteria</taxon>
        <taxon>Pseudomonadati</taxon>
        <taxon>Pseudomonadota</taxon>
        <taxon>Gammaproteobacteria</taxon>
        <taxon>Thiotrichales</taxon>
        <taxon>Piscirickettsiaceae</taxon>
        <taxon>Methylophaga</taxon>
    </lineage>
</organism>
<keyword evidence="3" id="KW-1185">Reference proteome</keyword>
<protein>
    <submittedName>
        <fullName evidence="2">Uncharacterized protein</fullName>
    </submittedName>
</protein>
<accession>C0N9J5</accession>
<dbReference type="HOGENOM" id="CLU_147955_0_0_6"/>
<dbReference type="OrthoDB" id="7064736at2"/>
<keyword evidence="1" id="KW-0812">Transmembrane</keyword>
<sequence>MKWHAKFRITTLATILTILLGLFALGFAGLAVYTWLGKEMASEIAAMLTALLFLSLAIIVMLVAKFMTRQPEISANEQTTQPEQEFQQLLDVLSETGLMDVIETHPGKSAAVTLGAGLLVGYSPKVRRLLKAASQELLGDQQH</sequence>
<evidence type="ECO:0000313" key="3">
    <source>
        <dbReference type="Proteomes" id="UP000004679"/>
    </source>
</evidence>
<proteinExistence type="predicted"/>